<dbReference type="AlphaFoldDB" id="A0A811YWG5"/>
<protein>
    <submittedName>
        <fullName evidence="2">(raccoon dog) hypothetical protein</fullName>
    </submittedName>
</protein>
<evidence type="ECO:0000313" key="2">
    <source>
        <dbReference type="EMBL" id="CAD7682013.1"/>
    </source>
</evidence>
<gene>
    <name evidence="2" type="ORF">NYPRO_LOCUS14805</name>
</gene>
<sequence length="120" mass="13445">MGTDSVATRELHVPAGYQGIECPQIWLVSGVRPTCKTESSASWLVCSASVSPRKRRQTQRRRPFEDRGRHYSNSSTSQGIPAVTRSWKRQGRASPLTPQSLQREHGPADTLLSDFWPPEL</sequence>
<organism evidence="2 3">
    <name type="scientific">Nyctereutes procyonoides</name>
    <name type="common">Raccoon dog</name>
    <name type="synonym">Canis procyonoides</name>
    <dbReference type="NCBI Taxonomy" id="34880"/>
    <lineage>
        <taxon>Eukaryota</taxon>
        <taxon>Metazoa</taxon>
        <taxon>Chordata</taxon>
        <taxon>Craniata</taxon>
        <taxon>Vertebrata</taxon>
        <taxon>Euteleostomi</taxon>
        <taxon>Mammalia</taxon>
        <taxon>Eutheria</taxon>
        <taxon>Laurasiatheria</taxon>
        <taxon>Carnivora</taxon>
        <taxon>Caniformia</taxon>
        <taxon>Canidae</taxon>
        <taxon>Nyctereutes</taxon>
    </lineage>
</organism>
<proteinExistence type="predicted"/>
<evidence type="ECO:0000256" key="1">
    <source>
        <dbReference type="SAM" id="MobiDB-lite"/>
    </source>
</evidence>
<evidence type="ECO:0000313" key="3">
    <source>
        <dbReference type="Proteomes" id="UP000645828"/>
    </source>
</evidence>
<reference evidence="2" key="1">
    <citation type="submission" date="2020-12" db="EMBL/GenBank/DDBJ databases">
        <authorList>
            <consortium name="Molecular Ecology Group"/>
        </authorList>
    </citation>
    <scope>NUCLEOTIDE SEQUENCE</scope>
    <source>
        <strain evidence="2">TBG_1078</strain>
    </source>
</reference>
<feature type="region of interest" description="Disordered" evidence="1">
    <location>
        <begin position="50"/>
        <end position="120"/>
    </location>
</feature>
<feature type="compositionally biased region" description="Basic residues" evidence="1">
    <location>
        <begin position="52"/>
        <end position="61"/>
    </location>
</feature>
<dbReference type="EMBL" id="CAJHUB010000754">
    <property type="protein sequence ID" value="CAD7682013.1"/>
    <property type="molecule type" value="Genomic_DNA"/>
</dbReference>
<name>A0A811YWG5_NYCPR</name>
<dbReference type="Proteomes" id="UP000645828">
    <property type="component" value="Unassembled WGS sequence"/>
</dbReference>
<keyword evidence="3" id="KW-1185">Reference proteome</keyword>
<comment type="caution">
    <text evidence="2">The sequence shown here is derived from an EMBL/GenBank/DDBJ whole genome shotgun (WGS) entry which is preliminary data.</text>
</comment>
<accession>A0A811YWG5</accession>